<dbReference type="Proteomes" id="UP000309186">
    <property type="component" value="Unassembled WGS sequence"/>
</dbReference>
<dbReference type="OrthoDB" id="8903822at2"/>
<reference evidence="1 2" key="1">
    <citation type="submission" date="2018-01" db="EMBL/GenBank/DDBJ databases">
        <title>Co-occurrence of chitin degradation, pigmentation and bioactivity in marine Pseudoalteromonas.</title>
        <authorList>
            <person name="Paulsen S."/>
            <person name="Gram L."/>
            <person name="Machado H."/>
        </authorList>
    </citation>
    <scope>NUCLEOTIDE SEQUENCE [LARGE SCALE GENOMIC DNA]</scope>
    <source>
        <strain evidence="1 2">S3663</strain>
    </source>
</reference>
<accession>A0A5R9Q6U0</accession>
<evidence type="ECO:0000313" key="1">
    <source>
        <dbReference type="EMBL" id="TLX48841.1"/>
    </source>
</evidence>
<sequence length="145" mass="16932">MFSVHGKWKITVSNNIVVQWFGGAWNEEAIIQYVKEFRQKTSPLIGEQWAILSFFDEWELGVPGIEPIVAEHCAWFIKNGCIKDCHVYKPSALKAEQLEKMIPYSEPGYERRVFVSYDDAYAWLQSHQFKLDNPEILNLFGELKM</sequence>
<dbReference type="RefSeq" id="WP_138478138.1">
    <property type="nucleotide sequence ID" value="NZ_PPSW01000003.1"/>
</dbReference>
<name>A0A5R9Q6U0_9GAMM</name>
<dbReference type="EMBL" id="PPSW01000003">
    <property type="protein sequence ID" value="TLX48841.1"/>
    <property type="molecule type" value="Genomic_DNA"/>
</dbReference>
<dbReference type="AlphaFoldDB" id="A0A5R9Q6U0"/>
<gene>
    <name evidence="1" type="ORF">C1E24_01675</name>
</gene>
<organism evidence="1 2">
    <name type="scientific">Pseudoalteromonas phenolica</name>
    <dbReference type="NCBI Taxonomy" id="161398"/>
    <lineage>
        <taxon>Bacteria</taxon>
        <taxon>Pseudomonadati</taxon>
        <taxon>Pseudomonadota</taxon>
        <taxon>Gammaproteobacteria</taxon>
        <taxon>Alteromonadales</taxon>
        <taxon>Pseudoalteromonadaceae</taxon>
        <taxon>Pseudoalteromonas</taxon>
    </lineage>
</organism>
<evidence type="ECO:0008006" key="3">
    <source>
        <dbReference type="Google" id="ProtNLM"/>
    </source>
</evidence>
<evidence type="ECO:0000313" key="2">
    <source>
        <dbReference type="Proteomes" id="UP000309186"/>
    </source>
</evidence>
<protein>
    <recommendedName>
        <fullName evidence="3">STAS/SEC14 domain-containing protein</fullName>
    </recommendedName>
</protein>
<comment type="caution">
    <text evidence="1">The sequence shown here is derived from an EMBL/GenBank/DDBJ whole genome shotgun (WGS) entry which is preliminary data.</text>
</comment>
<proteinExistence type="predicted"/>